<feature type="domain" description="Ribosomal RNA methyltransferase FtsJ" evidence="13">
    <location>
        <begin position="28"/>
        <end position="204"/>
    </location>
</feature>
<dbReference type="GO" id="GO:0005737">
    <property type="term" value="C:cytoplasm"/>
    <property type="evidence" value="ECO:0007669"/>
    <property type="project" value="UniProtKB-SubCell"/>
</dbReference>
<dbReference type="Pfam" id="PF01728">
    <property type="entry name" value="FtsJ"/>
    <property type="match status" value="1"/>
</dbReference>
<dbReference type="EMBL" id="CCSB01000001">
    <property type="protein sequence ID" value="CDZ75946.1"/>
    <property type="molecule type" value="Genomic_DNA"/>
</dbReference>
<evidence type="ECO:0000313" key="14">
    <source>
        <dbReference type="EMBL" id="CDZ75946.1"/>
    </source>
</evidence>
<dbReference type="AlphaFoldDB" id="A0A078KSB9"/>
<evidence type="ECO:0000256" key="10">
    <source>
        <dbReference type="ARBA" id="ARBA00048970"/>
    </source>
</evidence>
<dbReference type="PIRSF" id="PIRSF005461">
    <property type="entry name" value="23S_rRNA_mtase"/>
    <property type="match status" value="1"/>
</dbReference>
<evidence type="ECO:0000256" key="4">
    <source>
        <dbReference type="ARBA" id="ARBA00022691"/>
    </source>
</evidence>
<accession>A0A078KSB9</accession>
<keyword evidence="1 11" id="KW-0698">rRNA processing</keyword>
<dbReference type="eggNOG" id="COG0293">
    <property type="taxonomic scope" value="Bacteria"/>
</dbReference>
<keyword evidence="4 11" id="KW-0949">S-adenosyl-L-methionine</keyword>
<dbReference type="Proteomes" id="UP000044071">
    <property type="component" value="Unassembled WGS sequence"/>
</dbReference>
<evidence type="ECO:0000256" key="5">
    <source>
        <dbReference type="ARBA" id="ARBA00037569"/>
    </source>
</evidence>
<organism evidence="14 15">
    <name type="scientific">Legionella massiliensis</name>
    <dbReference type="NCBI Taxonomy" id="1034943"/>
    <lineage>
        <taxon>Bacteria</taxon>
        <taxon>Pseudomonadati</taxon>
        <taxon>Pseudomonadota</taxon>
        <taxon>Gammaproteobacteria</taxon>
        <taxon>Legionellales</taxon>
        <taxon>Legionellaceae</taxon>
        <taxon>Legionella</taxon>
    </lineage>
</organism>
<dbReference type="InterPro" id="IPR050082">
    <property type="entry name" value="RNA_methyltr_RlmE"/>
</dbReference>
<feature type="binding site" evidence="11">
    <location>
        <position position="60"/>
    </location>
    <ligand>
        <name>S-adenosyl-L-methionine</name>
        <dbReference type="ChEBI" id="CHEBI:59789"/>
    </ligand>
</feature>
<dbReference type="InterPro" id="IPR029063">
    <property type="entry name" value="SAM-dependent_MTases_sf"/>
</dbReference>
<protein>
    <recommendedName>
        <fullName evidence="7 11">Ribosomal RNA large subunit methyltransferase E</fullName>
        <ecNumber evidence="6 11">2.1.1.166</ecNumber>
    </recommendedName>
    <alternativeName>
        <fullName evidence="9 11">23S rRNA Um2552 methyltransferase</fullName>
    </alternativeName>
    <alternativeName>
        <fullName evidence="8 11">rRNA (uridine-2'-O-)-methyltransferase</fullName>
    </alternativeName>
</protein>
<dbReference type="EC" id="2.1.1.166" evidence="6 11"/>
<evidence type="ECO:0000256" key="7">
    <source>
        <dbReference type="ARBA" id="ARBA00041129"/>
    </source>
</evidence>
<sequence length="206" mass="23147">MPRSKSSKRWLQEHFDDIYVKKAQAEGYRSRAVYKLKEVDDKEHLLKPGMTVVDLGAAPGSWTQYVAEKLDGRGIIVALDILPMDALPDVTFIQGDFREDEVLQKLMNVVPERGVDLLLSDMAPNMSGAAAIDIPRAMYLVELAFDFGNKMLKPGGAMLMKVFHGAGFDDLIRLARLQFDRVVIRKPSASRSRSRETYLLAKGYNL</sequence>
<dbReference type="STRING" id="1034943.BN59_00208"/>
<dbReference type="RefSeq" id="WP_043872575.1">
    <property type="nucleotide sequence ID" value="NZ_CCVW01000001.1"/>
</dbReference>
<dbReference type="Gene3D" id="3.40.50.150">
    <property type="entry name" value="Vaccinia Virus protein VP39"/>
    <property type="match status" value="1"/>
</dbReference>
<keyword evidence="11" id="KW-0963">Cytoplasm</keyword>
<feature type="binding site" evidence="11">
    <location>
        <position position="96"/>
    </location>
    <ligand>
        <name>S-adenosyl-L-methionine</name>
        <dbReference type="ChEBI" id="CHEBI:59789"/>
    </ligand>
</feature>
<dbReference type="PANTHER" id="PTHR10920">
    <property type="entry name" value="RIBOSOMAL RNA METHYLTRANSFERASE"/>
    <property type="match status" value="1"/>
</dbReference>
<feature type="binding site" evidence="11">
    <location>
        <position position="62"/>
    </location>
    <ligand>
        <name>S-adenosyl-L-methionine</name>
        <dbReference type="ChEBI" id="CHEBI:59789"/>
    </ligand>
</feature>
<dbReference type="FunFam" id="3.40.50.150:FF:000005">
    <property type="entry name" value="Ribosomal RNA large subunit methyltransferase E"/>
    <property type="match status" value="1"/>
</dbReference>
<comment type="similarity">
    <text evidence="11">Belongs to the class I-like SAM-binding methyltransferase superfamily. RNA methyltransferase RlmE family.</text>
</comment>
<dbReference type="OrthoDB" id="9790080at2"/>
<dbReference type="SUPFAM" id="SSF53335">
    <property type="entry name" value="S-adenosyl-L-methionine-dependent methyltransferases"/>
    <property type="match status" value="1"/>
</dbReference>
<reference evidence="14 15" key="1">
    <citation type="submission" date="2014-06" db="EMBL/GenBank/DDBJ databases">
        <authorList>
            <person name="Urmite Genomes Urmite Genomes"/>
        </authorList>
    </citation>
    <scope>NUCLEOTIDE SEQUENCE [LARGE SCALE GENOMIC DNA]</scope>
</reference>
<dbReference type="PANTHER" id="PTHR10920:SF18">
    <property type="entry name" value="RRNA METHYLTRANSFERASE 2, MITOCHONDRIAL"/>
    <property type="match status" value="1"/>
</dbReference>
<keyword evidence="2 11" id="KW-0489">Methyltransferase</keyword>
<proteinExistence type="inferred from homology"/>
<evidence type="ECO:0000259" key="13">
    <source>
        <dbReference type="Pfam" id="PF01728"/>
    </source>
</evidence>
<feature type="binding site" evidence="11">
    <location>
        <position position="121"/>
    </location>
    <ligand>
        <name>S-adenosyl-L-methionine</name>
        <dbReference type="ChEBI" id="CHEBI:59789"/>
    </ligand>
</feature>
<evidence type="ECO:0000256" key="3">
    <source>
        <dbReference type="ARBA" id="ARBA00022679"/>
    </source>
</evidence>
<dbReference type="HAMAP" id="MF_01547">
    <property type="entry name" value="RNA_methyltr_E"/>
    <property type="match status" value="1"/>
</dbReference>
<evidence type="ECO:0000256" key="12">
    <source>
        <dbReference type="PIRSR" id="PIRSR005461-1"/>
    </source>
</evidence>
<evidence type="ECO:0000256" key="8">
    <source>
        <dbReference type="ARBA" id="ARBA00041995"/>
    </source>
</evidence>
<dbReference type="GO" id="GO:0008650">
    <property type="term" value="F:rRNA (uridine-2'-O-)-methyltransferase activity"/>
    <property type="evidence" value="ECO:0007669"/>
    <property type="project" value="UniProtKB-UniRule"/>
</dbReference>
<feature type="active site" description="Proton acceptor" evidence="11 12">
    <location>
        <position position="161"/>
    </location>
</feature>
<feature type="binding site" evidence="11">
    <location>
        <position position="80"/>
    </location>
    <ligand>
        <name>S-adenosyl-L-methionine</name>
        <dbReference type="ChEBI" id="CHEBI:59789"/>
    </ligand>
</feature>
<comment type="subcellular location">
    <subcellularLocation>
        <location evidence="11">Cytoplasm</location>
    </subcellularLocation>
</comment>
<comment type="function">
    <text evidence="5 11">Specifically methylates the uridine in position 2552 of 23S rRNA at the 2'-O position of the ribose in the fully assembled 50S ribosomal subunit.</text>
</comment>
<evidence type="ECO:0000313" key="15">
    <source>
        <dbReference type="Proteomes" id="UP000044071"/>
    </source>
</evidence>
<keyword evidence="3 11" id="KW-0808">Transferase</keyword>
<dbReference type="NCBIfam" id="NF008390">
    <property type="entry name" value="PRK11188.1"/>
    <property type="match status" value="1"/>
</dbReference>
<dbReference type="InterPro" id="IPR015507">
    <property type="entry name" value="rRNA-MeTfrase_E"/>
</dbReference>
<gene>
    <name evidence="11 14" type="primary">rlmE</name>
    <name evidence="11" type="synonym">ftsJ</name>
    <name evidence="11" type="synonym">rrmJ</name>
    <name evidence="14" type="ORF">BN59_00208</name>
</gene>
<dbReference type="InterPro" id="IPR002877">
    <property type="entry name" value="RNA_MeTrfase_FtsJ_dom"/>
</dbReference>
<comment type="catalytic activity">
    <reaction evidence="10 11">
        <text>uridine(2552) in 23S rRNA + S-adenosyl-L-methionine = 2'-O-methyluridine(2552) in 23S rRNA + S-adenosyl-L-homocysteine + H(+)</text>
        <dbReference type="Rhea" id="RHEA:42720"/>
        <dbReference type="Rhea" id="RHEA-COMP:10202"/>
        <dbReference type="Rhea" id="RHEA-COMP:10203"/>
        <dbReference type="ChEBI" id="CHEBI:15378"/>
        <dbReference type="ChEBI" id="CHEBI:57856"/>
        <dbReference type="ChEBI" id="CHEBI:59789"/>
        <dbReference type="ChEBI" id="CHEBI:65315"/>
        <dbReference type="ChEBI" id="CHEBI:74478"/>
        <dbReference type="EC" id="2.1.1.166"/>
    </reaction>
</comment>
<evidence type="ECO:0000256" key="1">
    <source>
        <dbReference type="ARBA" id="ARBA00022552"/>
    </source>
</evidence>
<evidence type="ECO:0000256" key="9">
    <source>
        <dbReference type="ARBA" id="ARBA00042745"/>
    </source>
</evidence>
<evidence type="ECO:0000256" key="11">
    <source>
        <dbReference type="HAMAP-Rule" id="MF_01547"/>
    </source>
</evidence>
<evidence type="ECO:0000256" key="2">
    <source>
        <dbReference type="ARBA" id="ARBA00022603"/>
    </source>
</evidence>
<evidence type="ECO:0000256" key="6">
    <source>
        <dbReference type="ARBA" id="ARBA00038861"/>
    </source>
</evidence>
<keyword evidence="15" id="KW-1185">Reference proteome</keyword>
<name>A0A078KSB9_9GAMM</name>